<keyword evidence="3" id="KW-1185">Reference proteome</keyword>
<protein>
    <recommendedName>
        <fullName evidence="4">Metallo-beta-lactamase domain-containing protein</fullName>
    </recommendedName>
</protein>
<reference evidence="2 3" key="1">
    <citation type="submission" date="2024-02" db="EMBL/GenBank/DDBJ databases">
        <title>De novo assembly and annotation of 12 fungi associated with fruit tree decline syndrome in Ontario, Canada.</title>
        <authorList>
            <person name="Sulman M."/>
            <person name="Ellouze W."/>
            <person name="Ilyukhin E."/>
        </authorList>
    </citation>
    <scope>NUCLEOTIDE SEQUENCE [LARGE SCALE GENOMIC DNA]</scope>
    <source>
        <strain evidence="2 3">M169</strain>
    </source>
</reference>
<dbReference type="InterPro" id="IPR036866">
    <property type="entry name" value="RibonucZ/Hydroxyglut_hydro"/>
</dbReference>
<evidence type="ECO:0000313" key="3">
    <source>
        <dbReference type="Proteomes" id="UP001430848"/>
    </source>
</evidence>
<comment type="caution">
    <text evidence="2">The sequence shown here is derived from an EMBL/GenBank/DDBJ whole genome shotgun (WGS) entry which is preliminary data.</text>
</comment>
<dbReference type="EMBL" id="JAKNSF020000082">
    <property type="protein sequence ID" value="KAK7719066.1"/>
    <property type="molecule type" value="Genomic_DNA"/>
</dbReference>
<feature type="chain" id="PRO_5045909705" description="Metallo-beta-lactamase domain-containing protein" evidence="1">
    <location>
        <begin position="21"/>
        <end position="474"/>
    </location>
</feature>
<dbReference type="Gene3D" id="3.60.15.10">
    <property type="entry name" value="Ribonuclease Z/Hydroxyacylglutathione hydrolase-like"/>
    <property type="match status" value="1"/>
</dbReference>
<evidence type="ECO:0000313" key="2">
    <source>
        <dbReference type="EMBL" id="KAK7719066.1"/>
    </source>
</evidence>
<evidence type="ECO:0008006" key="4">
    <source>
        <dbReference type="Google" id="ProtNLM"/>
    </source>
</evidence>
<dbReference type="Proteomes" id="UP001430848">
    <property type="component" value="Unassembled WGS sequence"/>
</dbReference>
<organism evidence="2 3">
    <name type="scientific">Diaporthe eres</name>
    <name type="common">Phomopsis oblonga</name>
    <dbReference type="NCBI Taxonomy" id="83184"/>
    <lineage>
        <taxon>Eukaryota</taxon>
        <taxon>Fungi</taxon>
        <taxon>Dikarya</taxon>
        <taxon>Ascomycota</taxon>
        <taxon>Pezizomycotina</taxon>
        <taxon>Sordariomycetes</taxon>
        <taxon>Sordariomycetidae</taxon>
        <taxon>Diaporthales</taxon>
        <taxon>Diaporthaceae</taxon>
        <taxon>Diaporthe</taxon>
        <taxon>Diaporthe eres species complex</taxon>
    </lineage>
</organism>
<sequence>MVVTKAILALVFALSPGAIGSPSTNDSSSTAVLDRALTALGGEDALGRLSGVTYHAPNIYRSRSLMQSYDLNQADTAVATAGHQNVSFRYSSDELEQRIDRRYTPSTALAEYLVLQGEKLSPKLLLKIKRGSGISVSRLDINGVDMQAVYDPSLNLTVVLHPSSDLPYIVRSVEDHSIYRASTNDLYLTNYKAVNGLMFPHSIQTVYNSSQQFLDATLEDYIIEQVDVDPEFPSDFFDGLAVNESMTPRAAPMKVPGISHARITEFQSNMLWGGITHSDVDELQVQQPVPDLPTVHWLVLDNDTLGVKQLIIEFDTEVIVGDAPPQWTSSVIQWVAQHLKKPITHLWPTHHHRDHSGGANEYVAAGAKLIVPEMAAQYWSGIPGAQLVTFNDTHPYVHADSRTQAWFLWQPQAAHAADWSYSFIAPRRPSAGSPVAVFEADVWQAGLPAGQSDQALMRHWLDQLVRDRLTMDAV</sequence>
<keyword evidence="1" id="KW-0732">Signal</keyword>
<dbReference type="SUPFAM" id="SSF56281">
    <property type="entry name" value="Metallo-hydrolase/oxidoreductase"/>
    <property type="match status" value="1"/>
</dbReference>
<gene>
    <name evidence="2" type="ORF">SLS63_010216</name>
</gene>
<proteinExistence type="predicted"/>
<name>A0ABR1NXG0_DIAER</name>
<evidence type="ECO:0000256" key="1">
    <source>
        <dbReference type="SAM" id="SignalP"/>
    </source>
</evidence>
<accession>A0ABR1NXG0</accession>
<feature type="signal peptide" evidence="1">
    <location>
        <begin position="1"/>
        <end position="20"/>
    </location>
</feature>